<protein>
    <submittedName>
        <fullName evidence="2">Uncharacterized protein LOC142165442</fullName>
    </submittedName>
</protein>
<accession>A0AC58S536</accession>
<organism evidence="1 2">
    <name type="scientific">Nicotiana tabacum</name>
    <name type="common">Common tobacco</name>
    <dbReference type="NCBI Taxonomy" id="4097"/>
    <lineage>
        <taxon>Eukaryota</taxon>
        <taxon>Viridiplantae</taxon>
        <taxon>Streptophyta</taxon>
        <taxon>Embryophyta</taxon>
        <taxon>Tracheophyta</taxon>
        <taxon>Spermatophyta</taxon>
        <taxon>Magnoliopsida</taxon>
        <taxon>eudicotyledons</taxon>
        <taxon>Gunneridae</taxon>
        <taxon>Pentapetalae</taxon>
        <taxon>asterids</taxon>
        <taxon>lamiids</taxon>
        <taxon>Solanales</taxon>
        <taxon>Solanaceae</taxon>
        <taxon>Nicotianoideae</taxon>
        <taxon>Nicotianeae</taxon>
        <taxon>Nicotiana</taxon>
    </lineage>
</organism>
<proteinExistence type="predicted"/>
<evidence type="ECO:0000313" key="1">
    <source>
        <dbReference type="Proteomes" id="UP000790787"/>
    </source>
</evidence>
<name>A0AC58S536_TOBAC</name>
<reference evidence="1" key="1">
    <citation type="journal article" date="2014" name="Nat. Commun.">
        <title>The tobacco genome sequence and its comparison with those of tomato and potato.</title>
        <authorList>
            <person name="Sierro N."/>
            <person name="Battey J.N."/>
            <person name="Ouadi S."/>
            <person name="Bakaher N."/>
            <person name="Bovet L."/>
            <person name="Willig A."/>
            <person name="Goepfert S."/>
            <person name="Peitsch M.C."/>
            <person name="Ivanov N.V."/>
        </authorList>
    </citation>
    <scope>NUCLEOTIDE SEQUENCE [LARGE SCALE GENOMIC DNA]</scope>
</reference>
<sequence length="746" mass="83802">MVIRVVGTSTDTEIEDTTTDTTQFRSNSTTPMADPSRVGVIVVDQHHPLFLQPFDTPGSSLISIKLTGDENYAMWSSSMRISLLNKSKLGFVDGGYSKEKFDPSLHDLWGKCSAIVLLWIMNYVSTKLLSGVVYATSAHKDFWAEFDALMPCSGCDCEESKSYVEYFEYQRLLQFLMGLNESYAQSSNQILNMPLIPSINKAYSMIISEENRRSLANHSSNIAKNHEGTTLFTSKGHLNSSQFANKSGHTPYSSSPASYSPRPQNHNQVLFNNKRGSYPTNNFKQRKNQLYCDYCNFKGHTRKTCYKLNGYPSDFKSKKKYPSANSVAYTGEIQFFNNHVQYNQIIQMLGKGSENSGSAMTTSMSHNAILPEDRPKWIIDSGTSNNMVHKTDMLFDLKHLGQSKAAKDLFSRQVKWIFKEDCGLLPTLILKGKTPYEVLHGAPASLTHLRVFGCLRYVSEVRRTDKFSPRAVPAVFLGYYVVQKEFSLNTNSESNIIVPFQNASYSPTTELPTELPDDPLVSVEVSNSSNASDTSTPSDVELSTEASAPVSHNKVSKPSRKSLRMSKPPLWMKDYVLPTHGKSNYGKVPIGYKWVFKIKYTTSGAVERYKARLVAQGYSQQEGLEYIETFSPLAKMVTVRFVRRSVYGHSTSVFYSGKDMQGSCPQLILKTRCDLQLKFKMKDLGELKFFLSIEFARSREDIVMNRRKYALELIAELGLGGAKPASAPLEHNQKLTSADYDRSPAT</sequence>
<dbReference type="RefSeq" id="XP_075080096.1">
    <property type="nucleotide sequence ID" value="XM_075223995.1"/>
</dbReference>
<dbReference type="Proteomes" id="UP000790787">
    <property type="component" value="Chromosome 10"/>
</dbReference>
<gene>
    <name evidence="2" type="primary">LOC142165442</name>
</gene>
<evidence type="ECO:0000313" key="2">
    <source>
        <dbReference type="RefSeq" id="XP_075080096.1"/>
    </source>
</evidence>
<reference evidence="2" key="2">
    <citation type="submission" date="2025-08" db="UniProtKB">
        <authorList>
            <consortium name="RefSeq"/>
        </authorList>
    </citation>
    <scope>IDENTIFICATION</scope>
    <source>
        <tissue evidence="2">Leaf</tissue>
    </source>
</reference>
<keyword evidence="1" id="KW-1185">Reference proteome</keyword>